<sequence>MLEPHVATPFDKASKADAAPLSRKQLAIREREKELMAIAREVVEREGFAHLTMDKIAAASDYSKGTVYNHFSSKEDLIAALAIEAVLKEITFFQRAFNFEGTSRDKVVAMHAGYHIFSQLEPVMSMCAIVSRTSAVKEKASTARLAKLEEMEAKMVALGEAFLQDGIQKGELVLPDERVAHSIVFANWAMAFGTNVLLNNAPESQCVSRLVRTDSALVNVNFLLDGMGWLPLSSDVDYRAVWHRAETTLFANEIALLNPS</sequence>
<proteinExistence type="predicted"/>
<feature type="domain" description="HTH tetR-type" evidence="5">
    <location>
        <begin position="29"/>
        <end position="89"/>
    </location>
</feature>
<dbReference type="PRINTS" id="PR00455">
    <property type="entry name" value="HTHTETR"/>
</dbReference>
<keyword evidence="1" id="KW-0805">Transcription regulation</keyword>
<dbReference type="PANTHER" id="PTHR30055">
    <property type="entry name" value="HTH-TYPE TRANSCRIPTIONAL REGULATOR RUTR"/>
    <property type="match status" value="1"/>
</dbReference>
<evidence type="ECO:0000313" key="6">
    <source>
        <dbReference type="EMBL" id="CZF83741.1"/>
    </source>
</evidence>
<name>A0A128FBU4_9GAMM</name>
<dbReference type="Proteomes" id="UP000073601">
    <property type="component" value="Unassembled WGS sequence"/>
</dbReference>
<dbReference type="GO" id="GO:0000976">
    <property type="term" value="F:transcription cis-regulatory region binding"/>
    <property type="evidence" value="ECO:0007669"/>
    <property type="project" value="TreeGrafter"/>
</dbReference>
<evidence type="ECO:0000256" key="2">
    <source>
        <dbReference type="ARBA" id="ARBA00023125"/>
    </source>
</evidence>
<reference evidence="7" key="1">
    <citation type="submission" date="2016-02" db="EMBL/GenBank/DDBJ databases">
        <authorList>
            <person name="Rodrigo-Torres Lidia"/>
            <person name="Arahal R.David."/>
        </authorList>
    </citation>
    <scope>NUCLEOTIDE SEQUENCE [LARGE SCALE GENOMIC DNA]</scope>
    <source>
        <strain evidence="7">CECT 8713</strain>
    </source>
</reference>
<accession>A0A128FBU4</accession>
<dbReference type="OrthoDB" id="63332at2"/>
<feature type="DNA-binding region" description="H-T-H motif" evidence="4">
    <location>
        <begin position="52"/>
        <end position="71"/>
    </location>
</feature>
<dbReference type="InterPro" id="IPR009057">
    <property type="entry name" value="Homeodomain-like_sf"/>
</dbReference>
<keyword evidence="2 4" id="KW-0238">DNA-binding</keyword>
<dbReference type="InterPro" id="IPR050109">
    <property type="entry name" value="HTH-type_TetR-like_transc_reg"/>
</dbReference>
<keyword evidence="3" id="KW-0804">Transcription</keyword>
<evidence type="ECO:0000256" key="3">
    <source>
        <dbReference type="ARBA" id="ARBA00023163"/>
    </source>
</evidence>
<evidence type="ECO:0000256" key="1">
    <source>
        <dbReference type="ARBA" id="ARBA00023015"/>
    </source>
</evidence>
<dbReference type="Gene3D" id="1.10.357.10">
    <property type="entry name" value="Tetracycline Repressor, domain 2"/>
    <property type="match status" value="1"/>
</dbReference>
<dbReference type="InterPro" id="IPR001647">
    <property type="entry name" value="HTH_TetR"/>
</dbReference>
<organism evidence="6 7">
    <name type="scientific">Grimontia marina</name>
    <dbReference type="NCBI Taxonomy" id="646534"/>
    <lineage>
        <taxon>Bacteria</taxon>
        <taxon>Pseudomonadati</taxon>
        <taxon>Pseudomonadota</taxon>
        <taxon>Gammaproteobacteria</taxon>
        <taxon>Vibrionales</taxon>
        <taxon>Vibrionaceae</taxon>
        <taxon>Grimontia</taxon>
    </lineage>
</organism>
<evidence type="ECO:0000313" key="7">
    <source>
        <dbReference type="Proteomes" id="UP000073601"/>
    </source>
</evidence>
<dbReference type="PANTHER" id="PTHR30055:SF234">
    <property type="entry name" value="HTH-TYPE TRANSCRIPTIONAL REGULATOR BETI"/>
    <property type="match status" value="1"/>
</dbReference>
<evidence type="ECO:0000256" key="4">
    <source>
        <dbReference type="PROSITE-ProRule" id="PRU00335"/>
    </source>
</evidence>
<gene>
    <name evidence="6" type="ORF">GMA8713_02782</name>
</gene>
<keyword evidence="7" id="KW-1185">Reference proteome</keyword>
<dbReference type="EMBL" id="FIZY01000025">
    <property type="protein sequence ID" value="CZF83741.1"/>
    <property type="molecule type" value="Genomic_DNA"/>
</dbReference>
<dbReference type="PROSITE" id="PS50977">
    <property type="entry name" value="HTH_TETR_2"/>
    <property type="match status" value="1"/>
</dbReference>
<dbReference type="Pfam" id="PF00440">
    <property type="entry name" value="TetR_N"/>
    <property type="match status" value="1"/>
</dbReference>
<evidence type="ECO:0000259" key="5">
    <source>
        <dbReference type="PROSITE" id="PS50977"/>
    </source>
</evidence>
<dbReference type="GO" id="GO:0003700">
    <property type="term" value="F:DNA-binding transcription factor activity"/>
    <property type="evidence" value="ECO:0007669"/>
    <property type="project" value="TreeGrafter"/>
</dbReference>
<dbReference type="AlphaFoldDB" id="A0A128FBU4"/>
<protein>
    <submittedName>
        <fullName evidence="6">Bacterial regulatory proteins, tetR family</fullName>
    </submittedName>
</protein>
<dbReference type="SUPFAM" id="SSF46689">
    <property type="entry name" value="Homeodomain-like"/>
    <property type="match status" value="1"/>
</dbReference>